<feature type="transmembrane region" description="Helical" evidence="6">
    <location>
        <begin position="477"/>
        <end position="496"/>
    </location>
</feature>
<feature type="transmembrane region" description="Helical" evidence="6">
    <location>
        <begin position="290"/>
        <end position="311"/>
    </location>
</feature>
<organism evidence="8 9">
    <name type="scientific">Marasmius crinis-equi</name>
    <dbReference type="NCBI Taxonomy" id="585013"/>
    <lineage>
        <taxon>Eukaryota</taxon>
        <taxon>Fungi</taxon>
        <taxon>Dikarya</taxon>
        <taxon>Basidiomycota</taxon>
        <taxon>Agaricomycotina</taxon>
        <taxon>Agaricomycetes</taxon>
        <taxon>Agaricomycetidae</taxon>
        <taxon>Agaricales</taxon>
        <taxon>Marasmiineae</taxon>
        <taxon>Marasmiaceae</taxon>
        <taxon>Marasmius</taxon>
    </lineage>
</organism>
<feature type="transmembrane region" description="Helical" evidence="6">
    <location>
        <begin position="361"/>
        <end position="380"/>
    </location>
</feature>
<dbReference type="PANTHER" id="PTHR23511:SF5">
    <property type="entry name" value="MAJOR FACILITATOR-TYPE TRANSPORTER HXNZ-RELATED"/>
    <property type="match status" value="1"/>
</dbReference>
<evidence type="ECO:0000313" key="8">
    <source>
        <dbReference type="EMBL" id="KAL0572640.1"/>
    </source>
</evidence>
<keyword evidence="3 6" id="KW-0812">Transmembrane</keyword>
<keyword evidence="5 6" id="KW-0472">Membrane</keyword>
<dbReference type="Proteomes" id="UP001465976">
    <property type="component" value="Unassembled WGS sequence"/>
</dbReference>
<evidence type="ECO:0000256" key="4">
    <source>
        <dbReference type="ARBA" id="ARBA00022989"/>
    </source>
</evidence>
<comment type="subcellular location">
    <subcellularLocation>
        <location evidence="1">Membrane</location>
        <topology evidence="1">Multi-pass membrane protein</topology>
    </subcellularLocation>
</comment>
<evidence type="ECO:0000256" key="2">
    <source>
        <dbReference type="ARBA" id="ARBA00022448"/>
    </source>
</evidence>
<dbReference type="InterPro" id="IPR036259">
    <property type="entry name" value="MFS_trans_sf"/>
</dbReference>
<dbReference type="InterPro" id="IPR011701">
    <property type="entry name" value="MFS"/>
</dbReference>
<dbReference type="Gene3D" id="1.20.1250.20">
    <property type="entry name" value="MFS general substrate transporter like domains"/>
    <property type="match status" value="1"/>
</dbReference>
<evidence type="ECO:0000256" key="5">
    <source>
        <dbReference type="ARBA" id="ARBA00023136"/>
    </source>
</evidence>
<comment type="caution">
    <text evidence="8">The sequence shown here is derived from an EMBL/GenBank/DDBJ whole genome shotgun (WGS) entry which is preliminary data.</text>
</comment>
<protein>
    <recommendedName>
        <fullName evidence="7">Major facilitator superfamily (MFS) profile domain-containing protein</fullName>
    </recommendedName>
</protein>
<evidence type="ECO:0000259" key="7">
    <source>
        <dbReference type="PROSITE" id="PS50850"/>
    </source>
</evidence>
<keyword evidence="9" id="KW-1185">Reference proteome</keyword>
<dbReference type="InterPro" id="IPR020846">
    <property type="entry name" value="MFS_dom"/>
</dbReference>
<dbReference type="Pfam" id="PF07690">
    <property type="entry name" value="MFS_1"/>
    <property type="match status" value="1"/>
</dbReference>
<proteinExistence type="predicted"/>
<accession>A0ABR3FC46</accession>
<feature type="transmembrane region" description="Helical" evidence="6">
    <location>
        <begin position="178"/>
        <end position="197"/>
    </location>
</feature>
<keyword evidence="4 6" id="KW-1133">Transmembrane helix</keyword>
<name>A0ABR3FC46_9AGAR</name>
<feature type="domain" description="Major facilitator superfamily (MFS) profile" evidence="7">
    <location>
        <begin position="1"/>
        <end position="499"/>
    </location>
</feature>
<reference evidence="8 9" key="1">
    <citation type="submission" date="2024-02" db="EMBL/GenBank/DDBJ databases">
        <title>A draft genome for the cacao thread blight pathogen Marasmius crinis-equi.</title>
        <authorList>
            <person name="Cohen S.P."/>
            <person name="Baruah I.K."/>
            <person name="Amoako-Attah I."/>
            <person name="Bukari Y."/>
            <person name="Meinhardt L.W."/>
            <person name="Bailey B.A."/>
        </authorList>
    </citation>
    <scope>NUCLEOTIDE SEQUENCE [LARGE SCALE GENOMIC DNA]</scope>
    <source>
        <strain evidence="8 9">GH-76</strain>
    </source>
</reference>
<dbReference type="EMBL" id="JBAHYK010000603">
    <property type="protein sequence ID" value="KAL0572640.1"/>
    <property type="molecule type" value="Genomic_DNA"/>
</dbReference>
<feature type="transmembrane region" description="Helical" evidence="6">
    <location>
        <begin position="49"/>
        <end position="68"/>
    </location>
</feature>
<feature type="transmembrane region" description="Helical" evidence="6">
    <location>
        <begin position="80"/>
        <end position="113"/>
    </location>
</feature>
<dbReference type="PANTHER" id="PTHR23511">
    <property type="entry name" value="SYNAPTIC VESICLE GLYCOPROTEIN 2"/>
    <property type="match status" value="1"/>
</dbReference>
<evidence type="ECO:0000256" key="6">
    <source>
        <dbReference type="SAM" id="Phobius"/>
    </source>
</evidence>
<gene>
    <name evidence="8" type="ORF">V5O48_009326</name>
</gene>
<sequence length="504" mass="54849">MSMVGFGRYQIQLFLLTGLGWAADNIWLQGVAIILPQIQKELHPARVEFATMSLFIGLIVGASTWGVLADLIGRRLSFNITLFICAVFGIAAGGANNFTTLCALISCMGFGVGGNLPVDGAIFLEVLPRTHQWYLTLLSVWWALGQLFASLIAWPLISNFSCGTPDNCRKEDNMGWRYTFYVLGGVTAIMWILRYVVFDLQESPKYLVAKGRDGEAIKVLEHIAHKNGRTITLTLESLQGGAKERTGQAQTVGHLSTYQVFRNAFSSFSLSHVTPLFSTRRLAINTSITIVLWGLIGLAYPLFNGFITLYLSTQITGDPPSTYRTYRDYSIISVLGVPGSVVACLVVDYTRKNQNKFAMGGRKLTMAISTALTGVFLFLFTTSKTQEAELGYSLASGFTQNAMYGVLYAYTPEVFPAPHRGTGDALCSAFNRICGVLAPVIKIVTTNPDGSAVGGTANGYVVEVVQVPEPYTRQRPIFVSATLFLVASVLMLLLPIETAGKAAL</sequence>
<dbReference type="PROSITE" id="PS50850">
    <property type="entry name" value="MFS"/>
    <property type="match status" value="1"/>
</dbReference>
<dbReference type="SUPFAM" id="SSF103473">
    <property type="entry name" value="MFS general substrate transporter"/>
    <property type="match status" value="1"/>
</dbReference>
<feature type="transmembrane region" description="Helical" evidence="6">
    <location>
        <begin position="133"/>
        <end position="157"/>
    </location>
</feature>
<keyword evidence="2" id="KW-0813">Transport</keyword>
<evidence type="ECO:0000256" key="3">
    <source>
        <dbReference type="ARBA" id="ARBA00022692"/>
    </source>
</evidence>
<evidence type="ECO:0000256" key="1">
    <source>
        <dbReference type="ARBA" id="ARBA00004141"/>
    </source>
</evidence>
<feature type="transmembrane region" description="Helical" evidence="6">
    <location>
        <begin position="331"/>
        <end position="349"/>
    </location>
</feature>
<evidence type="ECO:0000313" key="9">
    <source>
        <dbReference type="Proteomes" id="UP001465976"/>
    </source>
</evidence>